<evidence type="ECO:0000313" key="10">
    <source>
        <dbReference type="Proteomes" id="UP000050331"/>
    </source>
</evidence>
<keyword evidence="10" id="KW-1185">Reference proteome</keyword>
<dbReference type="Gene3D" id="3.40.930.10">
    <property type="entry name" value="Mannitol-specific EII, Chain A"/>
    <property type="match status" value="1"/>
</dbReference>
<dbReference type="STRING" id="1472767.AOX59_03625"/>
<feature type="domain" description="PTS EIIA type-2" evidence="6">
    <location>
        <begin position="499"/>
        <end position="638"/>
    </location>
</feature>
<gene>
    <name evidence="9" type="ORF">AOX59_03625</name>
</gene>
<evidence type="ECO:0000256" key="2">
    <source>
        <dbReference type="ARBA" id="ARBA00022737"/>
    </source>
</evidence>
<dbReference type="GO" id="GO:0006355">
    <property type="term" value="P:regulation of DNA-templated transcription"/>
    <property type="evidence" value="ECO:0007669"/>
    <property type="project" value="InterPro"/>
</dbReference>
<dbReference type="InterPro" id="IPR002178">
    <property type="entry name" value="PTS_EIIA_type-2_dom"/>
</dbReference>
<keyword evidence="4" id="KW-0010">Activator</keyword>
<dbReference type="KEGG" id="lao:AOX59_03625"/>
<protein>
    <submittedName>
        <fullName evidence="9">Uncharacterized protein</fullName>
    </submittedName>
</protein>
<dbReference type="InterPro" id="IPR050661">
    <property type="entry name" value="BglG_antiterminators"/>
</dbReference>
<dbReference type="CDD" id="cd00211">
    <property type="entry name" value="PTS_IIA_fru"/>
    <property type="match status" value="1"/>
</dbReference>
<dbReference type="Pfam" id="PF05043">
    <property type="entry name" value="Mga"/>
    <property type="match status" value="1"/>
</dbReference>
<dbReference type="InterPro" id="IPR011608">
    <property type="entry name" value="PRD"/>
</dbReference>
<dbReference type="SUPFAM" id="SSF46785">
    <property type="entry name" value="Winged helix' DNA-binding domain"/>
    <property type="match status" value="1"/>
</dbReference>
<evidence type="ECO:0000313" key="9">
    <source>
        <dbReference type="EMBL" id="ALX47775.1"/>
    </source>
</evidence>
<accession>A0A0U3WDA6</accession>
<dbReference type="Pfam" id="PF00359">
    <property type="entry name" value="PTS_EIIA_2"/>
    <property type="match status" value="1"/>
</dbReference>
<dbReference type="InterPro" id="IPR013196">
    <property type="entry name" value="HTH_11"/>
</dbReference>
<dbReference type="EMBL" id="CP013862">
    <property type="protein sequence ID" value="ALX47775.1"/>
    <property type="molecule type" value="Genomic_DNA"/>
</dbReference>
<dbReference type="PANTHER" id="PTHR30185">
    <property type="entry name" value="CRYPTIC BETA-GLUCOSIDE BGL OPERON ANTITERMINATOR"/>
    <property type="match status" value="1"/>
</dbReference>
<dbReference type="InterPro" id="IPR036634">
    <property type="entry name" value="PRD_sf"/>
</dbReference>
<evidence type="ECO:0000256" key="5">
    <source>
        <dbReference type="ARBA" id="ARBA00023163"/>
    </source>
</evidence>
<keyword evidence="1" id="KW-0808">Transferase</keyword>
<dbReference type="Pfam" id="PF00874">
    <property type="entry name" value="PRD"/>
    <property type="match status" value="2"/>
</dbReference>
<keyword evidence="2" id="KW-0677">Repeat</keyword>
<keyword evidence="3" id="KW-0805">Transcription regulation</keyword>
<dbReference type="InterPro" id="IPR036095">
    <property type="entry name" value="PTS_EIIB-like_sf"/>
</dbReference>
<name>A0A0U3WDA6_9BACI</name>
<dbReference type="InterPro" id="IPR007737">
    <property type="entry name" value="Mga_HTH"/>
</dbReference>
<dbReference type="Gene3D" id="1.10.1790.10">
    <property type="entry name" value="PRD domain"/>
    <property type="match status" value="2"/>
</dbReference>
<dbReference type="Pfam" id="PF08279">
    <property type="entry name" value="HTH_11"/>
    <property type="match status" value="1"/>
</dbReference>
<dbReference type="PROSITE" id="PS51372">
    <property type="entry name" value="PRD_2"/>
    <property type="match status" value="2"/>
</dbReference>
<evidence type="ECO:0000256" key="4">
    <source>
        <dbReference type="ARBA" id="ARBA00023159"/>
    </source>
</evidence>
<proteinExistence type="predicted"/>
<dbReference type="PANTHER" id="PTHR30185:SF13">
    <property type="entry name" value="LICABCH OPERON REGULATOR-RELATED"/>
    <property type="match status" value="1"/>
</dbReference>
<dbReference type="Gene3D" id="1.10.10.10">
    <property type="entry name" value="Winged helix-like DNA-binding domain superfamily/Winged helix DNA-binding domain"/>
    <property type="match status" value="2"/>
</dbReference>
<organism evidence="9 10">
    <name type="scientific">Lentibacillus amyloliquefaciens</name>
    <dbReference type="NCBI Taxonomy" id="1472767"/>
    <lineage>
        <taxon>Bacteria</taxon>
        <taxon>Bacillati</taxon>
        <taxon>Bacillota</taxon>
        <taxon>Bacilli</taxon>
        <taxon>Bacillales</taxon>
        <taxon>Bacillaceae</taxon>
        <taxon>Lentibacillus</taxon>
    </lineage>
</organism>
<dbReference type="PROSITE" id="PS51094">
    <property type="entry name" value="PTS_EIIA_TYPE_2"/>
    <property type="match status" value="1"/>
</dbReference>
<feature type="domain" description="PRD" evidence="8">
    <location>
        <begin position="295"/>
        <end position="402"/>
    </location>
</feature>
<dbReference type="InterPro" id="IPR016152">
    <property type="entry name" value="PTrfase/Anion_transptr"/>
</dbReference>
<dbReference type="GO" id="GO:0009401">
    <property type="term" value="P:phosphoenolpyruvate-dependent sugar phosphotransferase system"/>
    <property type="evidence" value="ECO:0007669"/>
    <property type="project" value="InterPro"/>
</dbReference>
<dbReference type="Gene3D" id="3.40.50.2300">
    <property type="match status" value="1"/>
</dbReference>
<dbReference type="InterPro" id="IPR013011">
    <property type="entry name" value="PTS_EIIB_2"/>
</dbReference>
<evidence type="ECO:0000259" key="7">
    <source>
        <dbReference type="PROSITE" id="PS51099"/>
    </source>
</evidence>
<evidence type="ECO:0000259" key="8">
    <source>
        <dbReference type="PROSITE" id="PS51372"/>
    </source>
</evidence>
<dbReference type="SUPFAM" id="SSF52794">
    <property type="entry name" value="PTS system IIB component-like"/>
    <property type="match status" value="1"/>
</dbReference>
<feature type="domain" description="PRD" evidence="8">
    <location>
        <begin position="179"/>
        <end position="287"/>
    </location>
</feature>
<dbReference type="SUPFAM" id="SSF55804">
    <property type="entry name" value="Phoshotransferase/anion transport protein"/>
    <property type="match status" value="1"/>
</dbReference>
<evidence type="ECO:0000256" key="3">
    <source>
        <dbReference type="ARBA" id="ARBA00023015"/>
    </source>
</evidence>
<dbReference type="SUPFAM" id="SSF63520">
    <property type="entry name" value="PTS-regulatory domain, PRD"/>
    <property type="match status" value="2"/>
</dbReference>
<dbReference type="AlphaFoldDB" id="A0A0U3WDA6"/>
<dbReference type="GO" id="GO:0008982">
    <property type="term" value="F:protein-N(PI)-phosphohistidine-sugar phosphotransferase activity"/>
    <property type="evidence" value="ECO:0007669"/>
    <property type="project" value="InterPro"/>
</dbReference>
<dbReference type="InterPro" id="IPR036388">
    <property type="entry name" value="WH-like_DNA-bd_sf"/>
</dbReference>
<keyword evidence="5" id="KW-0804">Transcription</keyword>
<dbReference type="CDD" id="cd05568">
    <property type="entry name" value="PTS_IIB_bgl_like"/>
    <property type="match status" value="1"/>
</dbReference>
<feature type="domain" description="PTS EIIB type-2" evidence="7">
    <location>
        <begin position="407"/>
        <end position="498"/>
    </location>
</feature>
<dbReference type="InterPro" id="IPR036390">
    <property type="entry name" value="WH_DNA-bd_sf"/>
</dbReference>
<sequence length="638" mass="73165">MNSRMVDIMKLLKAAANNPVTSRQISAEMQMSTKTIRNDIKALNEILVDYGIHIDSYRGKGYRLSMKEETAVEQFFQEYTEGALSPPAEPEERIIFIMEKLLLSSEYVKMEDLATKLFVSRSTLQSDLKAVRHILKDYRLAVDHKPNYGIKVTGKETQIRFCISEYIFNQKPIPLEEHWLNLLPFQVMEIIRESILKHLRADRIIISDNSLQNLLTHIVIAYKRICDNQTVRMVKRDFHEIKNEKDFLVAQKILNDIEQHLEVQFSENEIAYLSLHLKGTKLSSSVNQSYDVHSLLDRETQVIVGKMVQRIDREYGLRLSGDQELFKNLSLHLEPAITRSRYQMNVRNPMLGEIRMKYPLSFEAALTAADVINERQNIKVNEDEIGYIALHLEAAQERAKSSVFARNRCLIVCASGLGSAQLLLYKLKNKFGAKLDIIGTIENYNLNNQSAENVDFIISTIPIEKTLSVPIIKVSTILGDNDVSAIEHVLDKPSTDMEKYIIPEYTFLNRDFQTPESVIRFLTETLIKDGKANKEYTRSVLERENLAPTCFGNLVALPHPLEPGTEKTFLAIATLKRPIKWADKLVQLVILLNANKAKKEDLKPMFHSLGRLTDDQQVVSRLLDCKTFAELYETIITF</sequence>
<evidence type="ECO:0000259" key="6">
    <source>
        <dbReference type="PROSITE" id="PS51094"/>
    </source>
</evidence>
<dbReference type="Proteomes" id="UP000050331">
    <property type="component" value="Chromosome"/>
</dbReference>
<evidence type="ECO:0000256" key="1">
    <source>
        <dbReference type="ARBA" id="ARBA00022679"/>
    </source>
</evidence>
<dbReference type="OrthoDB" id="3710983at2"/>
<reference evidence="9 10" key="1">
    <citation type="submission" date="2016-01" db="EMBL/GenBank/DDBJ databases">
        <title>Complete genome sequence of strain Lentibacillus amyloliquefaciens LAM0015T isolated from saline sediment.</title>
        <authorList>
            <person name="Wang J.-L."/>
            <person name="He M.-X."/>
        </authorList>
    </citation>
    <scope>NUCLEOTIDE SEQUENCE [LARGE SCALE GENOMIC DNA]</scope>
    <source>
        <strain evidence="9 10">LAM0015</strain>
    </source>
</reference>
<dbReference type="PROSITE" id="PS51099">
    <property type="entry name" value="PTS_EIIB_TYPE_2"/>
    <property type="match status" value="1"/>
</dbReference>